<dbReference type="Gene3D" id="2.60.40.10">
    <property type="entry name" value="Immunoglobulins"/>
    <property type="match status" value="1"/>
</dbReference>
<evidence type="ECO:0000313" key="3">
    <source>
        <dbReference type="EMBL" id="CAE0493790.1"/>
    </source>
</evidence>
<organism evidence="3">
    <name type="scientific">Dunaliella tertiolecta</name>
    <name type="common">Green alga</name>
    <dbReference type="NCBI Taxonomy" id="3047"/>
    <lineage>
        <taxon>Eukaryota</taxon>
        <taxon>Viridiplantae</taxon>
        <taxon>Chlorophyta</taxon>
        <taxon>core chlorophytes</taxon>
        <taxon>Chlorophyceae</taxon>
        <taxon>CS clade</taxon>
        <taxon>Chlamydomonadales</taxon>
        <taxon>Dunaliellaceae</taxon>
        <taxon>Dunaliella</taxon>
    </lineage>
</organism>
<feature type="compositionally biased region" description="Gly residues" evidence="2">
    <location>
        <begin position="316"/>
        <end position="330"/>
    </location>
</feature>
<name>A0A7S3QV13_DUNTE</name>
<dbReference type="InterPro" id="IPR013783">
    <property type="entry name" value="Ig-like_fold"/>
</dbReference>
<reference evidence="3" key="1">
    <citation type="submission" date="2021-01" db="EMBL/GenBank/DDBJ databases">
        <authorList>
            <person name="Corre E."/>
            <person name="Pelletier E."/>
            <person name="Niang G."/>
            <person name="Scheremetjew M."/>
            <person name="Finn R."/>
            <person name="Kale V."/>
            <person name="Holt S."/>
            <person name="Cochrane G."/>
            <person name="Meng A."/>
            <person name="Brown T."/>
            <person name="Cohen L."/>
        </authorList>
    </citation>
    <scope>NUCLEOTIDE SEQUENCE</scope>
    <source>
        <strain evidence="3">CCMP1320</strain>
    </source>
</reference>
<feature type="region of interest" description="Disordered" evidence="2">
    <location>
        <begin position="311"/>
        <end position="358"/>
    </location>
</feature>
<feature type="compositionally biased region" description="Low complexity" evidence="2">
    <location>
        <begin position="695"/>
        <end position="711"/>
    </location>
</feature>
<dbReference type="EMBL" id="HBIP01015227">
    <property type="protein sequence ID" value="CAE0493790.1"/>
    <property type="molecule type" value="Transcribed_RNA"/>
</dbReference>
<feature type="coiled-coil region" evidence="1">
    <location>
        <begin position="191"/>
        <end position="270"/>
    </location>
</feature>
<keyword evidence="1" id="KW-0175">Coiled coil</keyword>
<evidence type="ECO:0000256" key="2">
    <source>
        <dbReference type="SAM" id="MobiDB-lite"/>
    </source>
</evidence>
<feature type="compositionally biased region" description="Low complexity" evidence="2">
    <location>
        <begin position="339"/>
        <end position="358"/>
    </location>
</feature>
<proteinExistence type="predicted"/>
<evidence type="ECO:0000256" key="1">
    <source>
        <dbReference type="SAM" id="Coils"/>
    </source>
</evidence>
<feature type="region of interest" description="Disordered" evidence="2">
    <location>
        <begin position="645"/>
        <end position="668"/>
    </location>
</feature>
<accession>A0A7S3QV13</accession>
<dbReference type="AlphaFoldDB" id="A0A7S3QV13"/>
<sequence>MSDDDCDEVINAAQQQALLPSRQAQGEALKSESLSLGLVDAIHHTVQVQCRLPESLASSNVSGCQCYFGDQVVPGTLDPSGALVCYAPPPKPCRGRYAQEKSCQLNVVVSGQIVASSTFQYTAVPFWRKPSLEGRFSGRLPTKEDERRLAEECRLVAPLLGGTCAGRGERSMSSLAKLARAIAGGRVRQHCEEREHKIQLLQQHIARLEAALSGSGSIQGLLPSSAGSVAALSAANATLQDELSHMRNQMSAKDDELAELKRQLRLKEQLWADMAKGSCCASAITPCNGTSAQCPPGSSCPTPASSADAAAATGAAAGGGKGSQRGGSAGGPRSKRQRQQQQQAAQPSHTAQQQQQQQQQQQMLLQQLCCGGAPCGPGAAPAAHASGEGGCSSWARVTNAQPAASLPLFDSLLASLPGLKELGNMRVPMSLPGLASSMPPASGPQAQLHQMQQLHTRSLQPPQLFPFAGQVPNLQAPAQAAPLGTTCASPGAAASAPASAAPSAAGKLGLPAHVVASAGVAAPCAANPSSCATACTPAPAPSGSCCSTGQAAPHHLQQQQQQQLWWQQCVRLQHLCCVLVGRGDAVVDAAAVRILALLTDHTQSKLAINQEAKACVAASLLHQVTRHLFTPLFQALGRVLAHKAAAGPGGQPADAGSTRQASKDPAAQVAGPVLQRMLSLVLKTLQASVSEMNTPDQQPHAWQQQQQQGPPSRWVYRSLRSLAAQPLKQGTQR</sequence>
<feature type="region of interest" description="Disordered" evidence="2">
    <location>
        <begin position="692"/>
        <end position="713"/>
    </location>
</feature>
<protein>
    <submittedName>
        <fullName evidence="3">Uncharacterized protein</fullName>
    </submittedName>
</protein>
<gene>
    <name evidence="3" type="ORF">DTER00134_LOCUS8863</name>
</gene>